<protein>
    <recommendedName>
        <fullName evidence="5">ABC transporter domain-containing protein</fullName>
    </recommendedName>
</protein>
<feature type="domain" description="ABC transporter" evidence="5">
    <location>
        <begin position="3"/>
        <end position="43"/>
    </location>
</feature>
<dbReference type="AlphaFoldDB" id="A0A0F8ZEK3"/>
<dbReference type="PANTHER" id="PTHR42711:SF5">
    <property type="entry name" value="ABC TRANSPORTER ATP-BINDING PROTEIN NATA"/>
    <property type="match status" value="1"/>
</dbReference>
<evidence type="ECO:0000256" key="3">
    <source>
        <dbReference type="ARBA" id="ARBA00022741"/>
    </source>
</evidence>
<dbReference type="GO" id="GO:0016887">
    <property type="term" value="F:ATP hydrolysis activity"/>
    <property type="evidence" value="ECO:0007669"/>
    <property type="project" value="InterPro"/>
</dbReference>
<dbReference type="InterPro" id="IPR050763">
    <property type="entry name" value="ABC_transporter_ATP-binding"/>
</dbReference>
<keyword evidence="4" id="KW-0067">ATP-binding</keyword>
<proteinExistence type="inferred from homology"/>
<gene>
    <name evidence="6" type="ORF">LCGC14_2705240</name>
</gene>
<feature type="non-terminal residue" evidence="6">
    <location>
        <position position="1"/>
    </location>
</feature>
<evidence type="ECO:0000256" key="1">
    <source>
        <dbReference type="ARBA" id="ARBA00005417"/>
    </source>
</evidence>
<keyword evidence="3" id="KW-0547">Nucleotide-binding</keyword>
<organism evidence="6">
    <name type="scientific">marine sediment metagenome</name>
    <dbReference type="NCBI Taxonomy" id="412755"/>
    <lineage>
        <taxon>unclassified sequences</taxon>
        <taxon>metagenomes</taxon>
        <taxon>ecological metagenomes</taxon>
    </lineage>
</organism>
<dbReference type="PANTHER" id="PTHR42711">
    <property type="entry name" value="ABC TRANSPORTER ATP-BINDING PROTEIN"/>
    <property type="match status" value="1"/>
</dbReference>
<dbReference type="InterPro" id="IPR003439">
    <property type="entry name" value="ABC_transporter-like_ATP-bd"/>
</dbReference>
<name>A0A0F8ZEK3_9ZZZZ</name>
<dbReference type="Pfam" id="PF00005">
    <property type="entry name" value="ABC_tran"/>
    <property type="match status" value="1"/>
</dbReference>
<comment type="caution">
    <text evidence="6">The sequence shown here is derived from an EMBL/GenBank/DDBJ whole genome shotgun (WGS) entry which is preliminary data.</text>
</comment>
<keyword evidence="2" id="KW-0813">Transport</keyword>
<reference evidence="6" key="1">
    <citation type="journal article" date="2015" name="Nature">
        <title>Complex archaea that bridge the gap between prokaryotes and eukaryotes.</title>
        <authorList>
            <person name="Spang A."/>
            <person name="Saw J.H."/>
            <person name="Jorgensen S.L."/>
            <person name="Zaremba-Niedzwiedzka K."/>
            <person name="Martijn J."/>
            <person name="Lind A.E."/>
            <person name="van Eijk R."/>
            <person name="Schleper C."/>
            <person name="Guy L."/>
            <person name="Ettema T.J."/>
        </authorList>
    </citation>
    <scope>NUCLEOTIDE SEQUENCE</scope>
</reference>
<evidence type="ECO:0000256" key="4">
    <source>
        <dbReference type="ARBA" id="ARBA00022840"/>
    </source>
</evidence>
<dbReference type="EMBL" id="LAZR01048317">
    <property type="protein sequence ID" value="KKK92208.1"/>
    <property type="molecule type" value="Genomic_DNA"/>
</dbReference>
<sequence length="192" mass="20628">SVGLADRADSLVSTLSGGMKRRLELARVLLPSPRLILLDEPTTGLDPDAEAALWARLHQANEDGATIILATNKVQEADKHCGSVAFLHRGRLAAQGTPADLKAGLKRDAVWVEWPDFPPALTEEIAAWEGVGKFTWSHPILHATVDAASAFVPRLFKAAGDGIRAVRIRESTLEDAYFDIVGASLSDRGEGE</sequence>
<dbReference type="GO" id="GO:0005524">
    <property type="term" value="F:ATP binding"/>
    <property type="evidence" value="ECO:0007669"/>
    <property type="project" value="UniProtKB-KW"/>
</dbReference>
<dbReference type="SUPFAM" id="SSF52540">
    <property type="entry name" value="P-loop containing nucleoside triphosphate hydrolases"/>
    <property type="match status" value="1"/>
</dbReference>
<dbReference type="Gene3D" id="3.40.50.300">
    <property type="entry name" value="P-loop containing nucleotide triphosphate hydrolases"/>
    <property type="match status" value="1"/>
</dbReference>
<comment type="similarity">
    <text evidence="1">Belongs to the ABC transporter superfamily.</text>
</comment>
<evidence type="ECO:0000259" key="5">
    <source>
        <dbReference type="Pfam" id="PF00005"/>
    </source>
</evidence>
<dbReference type="InterPro" id="IPR027417">
    <property type="entry name" value="P-loop_NTPase"/>
</dbReference>
<accession>A0A0F8ZEK3</accession>
<evidence type="ECO:0000256" key="2">
    <source>
        <dbReference type="ARBA" id="ARBA00022448"/>
    </source>
</evidence>
<evidence type="ECO:0000313" key="6">
    <source>
        <dbReference type="EMBL" id="KKK92208.1"/>
    </source>
</evidence>